<evidence type="ECO:0000313" key="4">
    <source>
        <dbReference type="Proteomes" id="UP000196084"/>
    </source>
</evidence>
<dbReference type="OrthoDB" id="204191at2157"/>
<name>A0A202E860_9EURY</name>
<dbReference type="AlphaFoldDB" id="A0A202E860"/>
<reference evidence="3 4" key="1">
    <citation type="submission" date="2017-02" db="EMBL/GenBank/DDBJ databases">
        <title>Natronthermophilus aegyptiacus gen. nov.,sp. nov., an aerobic, extremely halophilic alkalithermophilic archaeon isolated from the athalassohaline Wadi An Natrun, Egypt.</title>
        <authorList>
            <person name="Zhao B."/>
        </authorList>
    </citation>
    <scope>NUCLEOTIDE SEQUENCE [LARGE SCALE GENOMIC DNA]</scope>
    <source>
        <strain evidence="3 4">CGMCC 1.3597</strain>
    </source>
</reference>
<comment type="caution">
    <text evidence="3">The sequence shown here is derived from an EMBL/GenBank/DDBJ whole genome shotgun (WGS) entry which is preliminary data.</text>
</comment>
<evidence type="ECO:0000256" key="1">
    <source>
        <dbReference type="SAM" id="MobiDB-lite"/>
    </source>
</evidence>
<keyword evidence="2" id="KW-0812">Transmembrane</keyword>
<accession>A0A202E860</accession>
<keyword evidence="4" id="KW-1185">Reference proteome</keyword>
<keyword evidence="2" id="KW-1133">Transmembrane helix</keyword>
<dbReference type="EMBL" id="MWPH01000002">
    <property type="protein sequence ID" value="OVE84456.1"/>
    <property type="molecule type" value="Genomic_DNA"/>
</dbReference>
<evidence type="ECO:0000313" key="3">
    <source>
        <dbReference type="EMBL" id="OVE84456.1"/>
    </source>
</evidence>
<organism evidence="3 4">
    <name type="scientific">Natronolimnobius baerhuensis</name>
    <dbReference type="NCBI Taxonomy" id="253108"/>
    <lineage>
        <taxon>Archaea</taxon>
        <taxon>Methanobacteriati</taxon>
        <taxon>Methanobacteriota</taxon>
        <taxon>Stenosarchaea group</taxon>
        <taxon>Halobacteria</taxon>
        <taxon>Halobacteriales</taxon>
        <taxon>Natrialbaceae</taxon>
        <taxon>Natronolimnobius</taxon>
    </lineage>
</organism>
<dbReference type="Pfam" id="PF24379">
    <property type="entry name" value="DUF7535"/>
    <property type="match status" value="1"/>
</dbReference>
<feature type="transmembrane region" description="Helical" evidence="2">
    <location>
        <begin position="20"/>
        <end position="46"/>
    </location>
</feature>
<evidence type="ECO:0000256" key="2">
    <source>
        <dbReference type="SAM" id="Phobius"/>
    </source>
</evidence>
<dbReference type="InterPro" id="IPR055957">
    <property type="entry name" value="DUF7535"/>
</dbReference>
<proteinExistence type="predicted"/>
<dbReference type="Proteomes" id="UP000196084">
    <property type="component" value="Unassembled WGS sequence"/>
</dbReference>
<keyword evidence="2" id="KW-0472">Membrane</keyword>
<gene>
    <name evidence="3" type="ORF">B2G88_08585</name>
</gene>
<dbReference type="RefSeq" id="WP_054862868.1">
    <property type="nucleotide sequence ID" value="NZ_MWPH01000002.1"/>
</dbReference>
<sequence>MAIKVSQSTGYVPNLQMSAFGYVMGAVLLIIMLPALPILIPVYVVWRVFFADEPTEPTFESWRTDADRYRPQAPQPDEPEDEDDD</sequence>
<protein>
    <submittedName>
        <fullName evidence="3">Uncharacterized protein</fullName>
    </submittedName>
</protein>
<feature type="region of interest" description="Disordered" evidence="1">
    <location>
        <begin position="61"/>
        <end position="85"/>
    </location>
</feature>